<dbReference type="InterPro" id="IPR041027">
    <property type="entry name" value="FtsK_alpha"/>
</dbReference>
<evidence type="ECO:0000256" key="15">
    <source>
        <dbReference type="SAM" id="MobiDB-lite"/>
    </source>
</evidence>
<evidence type="ECO:0000256" key="12">
    <source>
        <dbReference type="ARBA" id="ARBA00023306"/>
    </source>
</evidence>
<keyword evidence="10" id="KW-0238">DNA-binding</keyword>
<keyword evidence="12" id="KW-0131">Cell cycle</keyword>
<evidence type="ECO:0000256" key="10">
    <source>
        <dbReference type="ARBA" id="ARBA00023125"/>
    </source>
</evidence>
<dbReference type="Pfam" id="PF13491">
    <property type="entry name" value="FtsK_4TM"/>
    <property type="match status" value="1"/>
</dbReference>
<dbReference type="InterPro" id="IPR018541">
    <property type="entry name" value="Ftsk_gamma"/>
</dbReference>
<dbReference type="InterPro" id="IPR027417">
    <property type="entry name" value="P-loop_NTPase"/>
</dbReference>
<dbReference type="Pfam" id="PF01580">
    <property type="entry name" value="FtsK_SpoIIIE"/>
    <property type="match status" value="1"/>
</dbReference>
<evidence type="ECO:0000256" key="9">
    <source>
        <dbReference type="ARBA" id="ARBA00022989"/>
    </source>
</evidence>
<evidence type="ECO:0000313" key="18">
    <source>
        <dbReference type="EMBL" id="OGY37362.1"/>
    </source>
</evidence>
<dbReference type="GO" id="GO:0007059">
    <property type="term" value="P:chromosome segregation"/>
    <property type="evidence" value="ECO:0007669"/>
    <property type="project" value="UniProtKB-KW"/>
</dbReference>
<feature type="region of interest" description="Disordered" evidence="15">
    <location>
        <begin position="213"/>
        <end position="245"/>
    </location>
</feature>
<feature type="transmembrane region" description="Helical" evidence="16">
    <location>
        <begin position="62"/>
        <end position="79"/>
    </location>
</feature>
<dbReference type="SUPFAM" id="SSF46785">
    <property type="entry name" value="Winged helix' DNA-binding domain"/>
    <property type="match status" value="1"/>
</dbReference>
<keyword evidence="9 16" id="KW-1133">Transmembrane helix</keyword>
<dbReference type="Proteomes" id="UP000177941">
    <property type="component" value="Unassembled WGS sequence"/>
</dbReference>
<feature type="transmembrane region" description="Helical" evidence="16">
    <location>
        <begin position="143"/>
        <end position="161"/>
    </location>
</feature>
<dbReference type="Gene3D" id="3.40.50.300">
    <property type="entry name" value="P-loop containing nucleotide triphosphate hydrolases"/>
    <property type="match status" value="1"/>
</dbReference>
<dbReference type="InterPro" id="IPR036388">
    <property type="entry name" value="WH-like_DNA-bd_sf"/>
</dbReference>
<dbReference type="GO" id="GO:0003677">
    <property type="term" value="F:DNA binding"/>
    <property type="evidence" value="ECO:0007669"/>
    <property type="project" value="UniProtKB-KW"/>
</dbReference>
<name>A0A1G1XBQ6_9BACT</name>
<evidence type="ECO:0000256" key="4">
    <source>
        <dbReference type="ARBA" id="ARBA00022618"/>
    </source>
</evidence>
<dbReference type="PROSITE" id="PS50901">
    <property type="entry name" value="FTSK"/>
    <property type="match status" value="1"/>
</dbReference>
<evidence type="ECO:0000256" key="3">
    <source>
        <dbReference type="ARBA" id="ARBA00022475"/>
    </source>
</evidence>
<dbReference type="EMBL" id="MHHS01000008">
    <property type="protein sequence ID" value="OGY37362.1"/>
    <property type="molecule type" value="Genomic_DNA"/>
</dbReference>
<dbReference type="GO" id="GO:0051301">
    <property type="term" value="P:cell division"/>
    <property type="evidence" value="ECO:0007669"/>
    <property type="project" value="UniProtKB-KW"/>
</dbReference>
<dbReference type="InterPro" id="IPR025199">
    <property type="entry name" value="FtsK_4TM"/>
</dbReference>
<feature type="transmembrane region" description="Helical" evidence="16">
    <location>
        <begin position="21"/>
        <end position="42"/>
    </location>
</feature>
<comment type="similarity">
    <text evidence="2">Belongs to the FtsK/SpoIIIE/SftA family.</text>
</comment>
<gene>
    <name evidence="18" type="ORF">A3E36_02965</name>
</gene>
<organism evidence="18 19">
    <name type="scientific">Candidatus Andersenbacteria bacterium RIFCSPHIGHO2_12_FULL_45_11b</name>
    <dbReference type="NCBI Taxonomy" id="1797282"/>
    <lineage>
        <taxon>Bacteria</taxon>
        <taxon>Candidatus Anderseniibacteriota</taxon>
    </lineage>
</organism>
<comment type="caution">
    <text evidence="18">The sequence shown here is derived from an EMBL/GenBank/DDBJ whole genome shotgun (WGS) entry which is preliminary data.</text>
</comment>
<feature type="transmembrane region" description="Helical" evidence="16">
    <location>
        <begin position="91"/>
        <end position="110"/>
    </location>
</feature>
<keyword evidence="8 14" id="KW-0067">ATP-binding</keyword>
<keyword evidence="6 14" id="KW-0547">Nucleotide-binding</keyword>
<evidence type="ECO:0000256" key="6">
    <source>
        <dbReference type="ARBA" id="ARBA00022741"/>
    </source>
</evidence>
<proteinExistence type="inferred from homology"/>
<dbReference type="PANTHER" id="PTHR22683:SF41">
    <property type="entry name" value="DNA TRANSLOCASE FTSK"/>
    <property type="match status" value="1"/>
</dbReference>
<keyword evidence="4" id="KW-0132">Cell division</keyword>
<evidence type="ECO:0000256" key="1">
    <source>
        <dbReference type="ARBA" id="ARBA00004651"/>
    </source>
</evidence>
<dbReference type="InterPro" id="IPR036390">
    <property type="entry name" value="WH_DNA-bd_sf"/>
</dbReference>
<evidence type="ECO:0000256" key="5">
    <source>
        <dbReference type="ARBA" id="ARBA00022692"/>
    </source>
</evidence>
<dbReference type="Gene3D" id="3.30.980.40">
    <property type="match status" value="1"/>
</dbReference>
<feature type="compositionally biased region" description="Basic and acidic residues" evidence="15">
    <location>
        <begin position="224"/>
        <end position="240"/>
    </location>
</feature>
<keyword evidence="3" id="KW-1003">Cell membrane</keyword>
<dbReference type="SUPFAM" id="SSF52540">
    <property type="entry name" value="P-loop containing nucleoside triphosphate hydrolases"/>
    <property type="match status" value="1"/>
</dbReference>
<keyword evidence="11 16" id="KW-0472">Membrane</keyword>
<accession>A0A1G1XBQ6</accession>
<dbReference type="Pfam" id="PF17854">
    <property type="entry name" value="FtsK_alpha"/>
    <property type="match status" value="1"/>
</dbReference>
<evidence type="ECO:0000259" key="17">
    <source>
        <dbReference type="PROSITE" id="PS50901"/>
    </source>
</evidence>
<comment type="subunit">
    <text evidence="13">Homohexamer. Forms a ring that surrounds DNA.</text>
</comment>
<evidence type="ECO:0000313" key="19">
    <source>
        <dbReference type="Proteomes" id="UP000177941"/>
    </source>
</evidence>
<dbReference type="Pfam" id="PF09397">
    <property type="entry name" value="FtsK_gamma"/>
    <property type="match status" value="1"/>
</dbReference>
<dbReference type="Gene3D" id="1.10.10.10">
    <property type="entry name" value="Winged helix-like DNA-binding domain superfamily/Winged helix DNA-binding domain"/>
    <property type="match status" value="1"/>
</dbReference>
<keyword evidence="5 16" id="KW-0812">Transmembrane</keyword>
<dbReference type="CDD" id="cd01127">
    <property type="entry name" value="TrwB_TraG_TraD_VirD4"/>
    <property type="match status" value="1"/>
</dbReference>
<keyword evidence="7" id="KW-0159">Chromosome partition</keyword>
<reference evidence="18 19" key="1">
    <citation type="journal article" date="2016" name="Nat. Commun.">
        <title>Thousands of microbial genomes shed light on interconnected biogeochemical processes in an aquifer system.</title>
        <authorList>
            <person name="Anantharaman K."/>
            <person name="Brown C.T."/>
            <person name="Hug L.A."/>
            <person name="Sharon I."/>
            <person name="Castelle C.J."/>
            <person name="Probst A.J."/>
            <person name="Thomas B.C."/>
            <person name="Singh A."/>
            <person name="Wilkins M.J."/>
            <person name="Karaoz U."/>
            <person name="Brodie E.L."/>
            <person name="Williams K.H."/>
            <person name="Hubbard S.S."/>
            <person name="Banfield J.F."/>
        </authorList>
    </citation>
    <scope>NUCLEOTIDE SEQUENCE [LARGE SCALE GENOMIC DNA]</scope>
</reference>
<comment type="subcellular location">
    <subcellularLocation>
        <location evidence="1">Cell membrane</location>
        <topology evidence="1">Multi-pass membrane protein</topology>
    </subcellularLocation>
</comment>
<evidence type="ECO:0000256" key="11">
    <source>
        <dbReference type="ARBA" id="ARBA00023136"/>
    </source>
</evidence>
<dbReference type="SMART" id="SM00382">
    <property type="entry name" value="AAA"/>
    <property type="match status" value="1"/>
</dbReference>
<feature type="binding site" evidence="14">
    <location>
        <begin position="400"/>
        <end position="407"/>
    </location>
    <ligand>
        <name>ATP</name>
        <dbReference type="ChEBI" id="CHEBI:30616"/>
    </ligand>
</feature>
<dbReference type="InterPro" id="IPR050206">
    <property type="entry name" value="FtsK/SpoIIIE/SftA"/>
</dbReference>
<evidence type="ECO:0000256" key="16">
    <source>
        <dbReference type="SAM" id="Phobius"/>
    </source>
</evidence>
<evidence type="ECO:0000256" key="2">
    <source>
        <dbReference type="ARBA" id="ARBA00006474"/>
    </source>
</evidence>
<dbReference type="GO" id="GO:0005524">
    <property type="term" value="F:ATP binding"/>
    <property type="evidence" value="ECO:0007669"/>
    <property type="project" value="UniProtKB-UniRule"/>
</dbReference>
<dbReference type="PANTHER" id="PTHR22683">
    <property type="entry name" value="SPORULATION PROTEIN RELATED"/>
    <property type="match status" value="1"/>
</dbReference>
<dbReference type="GO" id="GO:0005886">
    <property type="term" value="C:plasma membrane"/>
    <property type="evidence" value="ECO:0007669"/>
    <property type="project" value="UniProtKB-SubCell"/>
</dbReference>
<feature type="region of interest" description="Disordered" evidence="15">
    <location>
        <begin position="697"/>
        <end position="741"/>
    </location>
</feature>
<evidence type="ECO:0000256" key="8">
    <source>
        <dbReference type="ARBA" id="ARBA00022840"/>
    </source>
</evidence>
<dbReference type="SMART" id="SM00843">
    <property type="entry name" value="Ftsk_gamma"/>
    <property type="match status" value="1"/>
</dbReference>
<dbReference type="InterPro" id="IPR003593">
    <property type="entry name" value="AAA+_ATPase"/>
</dbReference>
<dbReference type="AlphaFoldDB" id="A0A1G1XBQ6"/>
<evidence type="ECO:0000256" key="13">
    <source>
        <dbReference type="ARBA" id="ARBA00025923"/>
    </source>
</evidence>
<protein>
    <recommendedName>
        <fullName evidence="17">FtsK domain-containing protein</fullName>
    </recommendedName>
</protein>
<evidence type="ECO:0000256" key="14">
    <source>
        <dbReference type="PROSITE-ProRule" id="PRU00289"/>
    </source>
</evidence>
<feature type="domain" description="FtsK" evidence="17">
    <location>
        <begin position="370"/>
        <end position="570"/>
    </location>
</feature>
<evidence type="ECO:0000256" key="7">
    <source>
        <dbReference type="ARBA" id="ARBA00022829"/>
    </source>
</evidence>
<sequence>MRWNPFASSKRKSSSWLKPEIKRAVAGILCIVFAVIAILSFFSAAGPSGSFILTAMRQLFGILGYLVPFVLIAVGVLLIRPREDLFPRTRIVGIILLAVGLLGTFHIAGIPVEDAYQAALEGRGGGIIGFLLVFPLSKAFSSIASGIIFTGALIVGVFLTFNISPKDVKDWVLGFMPARRESADEENGEDDQGAEDGQESTLPLFRVSRRIGSAPATDPNQLRLQEEQRKQEQEQRERMQAQRKAANKAYVAPSLDILHSSISKPDSGDVEANKKLIQSTLEKFGIAVTMGKVSVGPTVAQYTLRPEEGVKLSRIMALQNDLALALAAHPIRIEAPIPNTNLVGIEIPNKDVSLVRLKDLLASKSFTKAQSPLTIVLGKDVAGITQVGTIESMPHLLIAGATGSGKSIFINTLILSLLYRNSPALVRMILVDPKRVELSLYNNIPHLLTPVITEPDKTVNALKWAVKEMDRRYRLLAESGSRNLASFNANNPDQAMPLIVIVIDELADLMATHSRDVEGMIVRLAQMARAIGIHLVLATQRPSVNVITGIIKANIPARIAFNVASQIDSRTILDGAGAEKLLGSGDMLFLPGDRAKPTRLQGGFISEEEVRQVVQEIRDKNPMEVSFDDSIIASAHAGSGEAGDAGDDVLFEDAKRLVLESGKASASLLQRRLRVGYSRAARLLDMLEEFGVIAPQEGNKPRDVLSQPEEGYGEQIPSFGMPSENEMEDVPPANDRRPESW</sequence>
<dbReference type="InterPro" id="IPR002543">
    <property type="entry name" value="FtsK_dom"/>
</dbReference>